<dbReference type="PRINTS" id="PR00071">
    <property type="entry name" value="HMGCOARDTASE"/>
</dbReference>
<dbReference type="SUPFAM" id="SSF55035">
    <property type="entry name" value="NAD-binding domain of HMG-CoA reductase"/>
    <property type="match status" value="1"/>
</dbReference>
<evidence type="ECO:0000256" key="2">
    <source>
        <dbReference type="ARBA" id="ARBA00012999"/>
    </source>
</evidence>
<dbReference type="Pfam" id="PF00368">
    <property type="entry name" value="HMG-CoA_red"/>
    <property type="match status" value="1"/>
</dbReference>
<proteinExistence type="inferred from homology"/>
<dbReference type="InterPro" id="IPR009023">
    <property type="entry name" value="HMG_CoA_Rdtase_NAD(P)-bd_sf"/>
</dbReference>
<evidence type="ECO:0000256" key="3">
    <source>
        <dbReference type="ARBA" id="ARBA00022857"/>
    </source>
</evidence>
<dbReference type="PROSITE" id="PS50065">
    <property type="entry name" value="HMG_COA_REDUCTASE_4"/>
    <property type="match status" value="1"/>
</dbReference>
<feature type="non-terminal residue" evidence="5">
    <location>
        <position position="563"/>
    </location>
</feature>
<evidence type="ECO:0000313" key="6">
    <source>
        <dbReference type="Proteomes" id="UP000765003"/>
    </source>
</evidence>
<evidence type="ECO:0000256" key="1">
    <source>
        <dbReference type="ARBA" id="ARBA00007661"/>
    </source>
</evidence>
<dbReference type="PANTHER" id="PTHR10572">
    <property type="entry name" value="3-HYDROXY-3-METHYLGLUTARYL-COENZYME A REDUCTASE"/>
    <property type="match status" value="1"/>
</dbReference>
<keyword evidence="4" id="KW-0560">Oxidoreductase</keyword>
<dbReference type="CDD" id="cd00643">
    <property type="entry name" value="HMG-CoA_reductase_classI"/>
    <property type="match status" value="1"/>
</dbReference>
<evidence type="ECO:0000313" key="5">
    <source>
        <dbReference type="EMBL" id="MBN4077354.1"/>
    </source>
</evidence>
<dbReference type="PROSITE" id="PS00318">
    <property type="entry name" value="HMG_COA_REDUCTASE_2"/>
    <property type="match status" value="1"/>
</dbReference>
<dbReference type="EMBL" id="JAFITA010000003">
    <property type="protein sequence ID" value="MBN4077354.1"/>
    <property type="molecule type" value="Genomic_DNA"/>
</dbReference>
<dbReference type="InterPro" id="IPR004554">
    <property type="entry name" value="HMG_CoA_Rdtase_eu_arc"/>
</dbReference>
<dbReference type="Gene3D" id="3.90.770.10">
    <property type="entry name" value="3-hydroxy-3-methylglutaryl-coenzyme A Reductase, Chain A, domain 2"/>
    <property type="match status" value="1"/>
</dbReference>
<name>A0ABS3AWM9_9FIRM</name>
<reference evidence="5" key="1">
    <citation type="submission" date="2021-02" db="EMBL/GenBank/DDBJ databases">
        <title>Activity-based single-cell genomes from oceanic crustal fluid captures similar information to metagenomic and metatranscriptomic surveys with orders of magnitude less sampling.</title>
        <authorList>
            <person name="D'Angelo T.S."/>
            <person name="Orcutt B.N."/>
        </authorList>
    </citation>
    <scope>NUCLEOTIDE SEQUENCE [LARGE SCALE GENOMIC DNA]</scope>
    <source>
        <strain evidence="5">AH-315-E05</strain>
    </source>
</reference>
<keyword evidence="6" id="KW-1185">Reference proteome</keyword>
<dbReference type="InterPro" id="IPR009029">
    <property type="entry name" value="HMG_CoA_Rdtase_sub-bd_dom_sf"/>
</dbReference>
<organism evidence="5 6">
    <name type="scientific">Sulfobacillus acidophilus</name>
    <dbReference type="NCBI Taxonomy" id="53633"/>
    <lineage>
        <taxon>Bacteria</taxon>
        <taxon>Bacillati</taxon>
        <taxon>Bacillota</taxon>
        <taxon>Clostridia</taxon>
        <taxon>Eubacteriales</taxon>
        <taxon>Clostridiales Family XVII. Incertae Sedis</taxon>
        <taxon>Sulfobacillus</taxon>
    </lineage>
</organism>
<dbReference type="InterPro" id="IPR023074">
    <property type="entry name" value="HMG_CoA_Rdtase_cat_sf"/>
</dbReference>
<dbReference type="SUPFAM" id="SSF56542">
    <property type="entry name" value="Substrate-binding domain of HMG-CoA reductase"/>
    <property type="match status" value="1"/>
</dbReference>
<comment type="caution">
    <text evidence="5">The sequence shown here is derived from an EMBL/GenBank/DDBJ whole genome shotgun (WGS) entry which is preliminary data.</text>
</comment>
<protein>
    <recommendedName>
        <fullName evidence="2">hydroxymethylglutaryl-CoA reductase (NADPH)</fullName>
        <ecNumber evidence="2">1.1.1.34</ecNumber>
    </recommendedName>
</protein>
<accession>A0ABS3AWM9</accession>
<dbReference type="PANTHER" id="PTHR10572:SF24">
    <property type="entry name" value="3-HYDROXY-3-METHYLGLUTARYL-COENZYME A REDUCTASE"/>
    <property type="match status" value="1"/>
</dbReference>
<keyword evidence="3" id="KW-0521">NADP</keyword>
<dbReference type="Gene3D" id="3.30.70.420">
    <property type="entry name" value="Hydroxymethylglutaryl-CoA reductase, class I/II, NAD/NADP-binding domain"/>
    <property type="match status" value="1"/>
</dbReference>
<dbReference type="EC" id="1.1.1.34" evidence="2"/>
<comment type="similarity">
    <text evidence="1">Belongs to the HMG-CoA reductase family.</text>
</comment>
<dbReference type="Proteomes" id="UP000765003">
    <property type="component" value="Unassembled WGS sequence"/>
</dbReference>
<sequence>MISSLLETKKSFFLGKDKTIYLRLNIENKIVKFNVVALSKSQIRIFGEGLALSKIVIKTDLHDCEISKQGSFFRKLKCLHVKQIKSAVLTSKFITFDVECEHTKATLWMFLKELDLGHAFDHAGTAKRNVIDLSKIPARGIYSEEARLERLSFIREKTAAKLKSMQDTSLVAQRLTGNIENLIGSVEIPVGIAGPLLVKGEKARGTFYAPLATTEGALVASATRGATAISKSGGVSTKVVKQQMIRVPLFILSKMKGAFLFVDWIRDHVDEIREQTKKVSRHAQLISLEPFLLGNMVHIKFFYATGDAAGQNMTTTCTWQACQWIMQQMKHIPQIEFENFIIDANMSGDKKVNYQSFISGRGTRVISECFLDEAVLKKVLKVTPAQLAEAQRVVLSGSIQVGMIGHNINVANIIAAMFTSLGQDIACVHESSLAQLNIHEVQGGVYASMVLPSLIIGTVGGGTHLPRQNEFLQILGCAGPSNSAKLAEIIAGFCLSLDISTLSAVANGQFASAHEKLGRNKPVKWFSKEDLSGEFFLKLLNNSSPNMKLSKVEARPIKNAKMG</sequence>
<dbReference type="InterPro" id="IPR023076">
    <property type="entry name" value="HMG_CoA_Rdtase_CS"/>
</dbReference>
<evidence type="ECO:0000256" key="4">
    <source>
        <dbReference type="ARBA" id="ARBA00023002"/>
    </source>
</evidence>
<gene>
    <name evidence="5" type="ORF">JYT19_00415</name>
</gene>
<dbReference type="InterPro" id="IPR002202">
    <property type="entry name" value="HMG_CoA_Rdtase"/>
</dbReference>